<keyword evidence="2" id="KW-1185">Reference proteome</keyword>
<dbReference type="RefSeq" id="WP_089523671.1">
    <property type="nucleotide sequence ID" value="NZ_NMUQ01000001.1"/>
</dbReference>
<organism evidence="1 2">
    <name type="scientific">Paenibacillus herberti</name>
    <dbReference type="NCBI Taxonomy" id="1619309"/>
    <lineage>
        <taxon>Bacteria</taxon>
        <taxon>Bacillati</taxon>
        <taxon>Bacillota</taxon>
        <taxon>Bacilli</taxon>
        <taxon>Bacillales</taxon>
        <taxon>Paenibacillaceae</taxon>
        <taxon>Paenibacillus</taxon>
    </lineage>
</organism>
<gene>
    <name evidence="1" type="ORF">CGZ75_07975</name>
</gene>
<proteinExistence type="predicted"/>
<dbReference type="AlphaFoldDB" id="A0A229P3C5"/>
<evidence type="ECO:0000313" key="1">
    <source>
        <dbReference type="EMBL" id="OXM16587.1"/>
    </source>
</evidence>
<sequence length="230" mass="26513">MRSYRFVLAVIIFLVAGALVAGYKTKASFNSNVELGDYLEHSDMILSLDESQEYSSIYFDNTIQSVEDLSAKSELIIKAKPSNDRKNFTQAVRSMIEVLEVYKGNKQIEGTNLYLFEPSHFYGKNYFSLGGYQLMQKDKEYILFLKSLKKPTNYSYSEDEAKSYMPVSSYYGKFPIQHNNDSASYLLTRDELDNGIPYSKIQSWDVLTSKEEVLLRFIEIKQAVILSYKN</sequence>
<dbReference type="Proteomes" id="UP000215145">
    <property type="component" value="Unassembled WGS sequence"/>
</dbReference>
<name>A0A229P3C5_9BACL</name>
<reference evidence="1 2" key="1">
    <citation type="submission" date="2017-07" db="EMBL/GenBank/DDBJ databases">
        <title>Paenibacillus herberti R33 genome sequencing and assembly.</title>
        <authorList>
            <person name="Su W."/>
        </authorList>
    </citation>
    <scope>NUCLEOTIDE SEQUENCE [LARGE SCALE GENOMIC DNA]</scope>
    <source>
        <strain evidence="1 2">R33</strain>
    </source>
</reference>
<dbReference type="OrthoDB" id="2611907at2"/>
<comment type="caution">
    <text evidence="1">The sequence shown here is derived from an EMBL/GenBank/DDBJ whole genome shotgun (WGS) entry which is preliminary data.</text>
</comment>
<dbReference type="EMBL" id="NMUQ01000001">
    <property type="protein sequence ID" value="OXM16587.1"/>
    <property type="molecule type" value="Genomic_DNA"/>
</dbReference>
<accession>A0A229P3C5</accession>
<evidence type="ECO:0000313" key="2">
    <source>
        <dbReference type="Proteomes" id="UP000215145"/>
    </source>
</evidence>
<protein>
    <submittedName>
        <fullName evidence="1">Uncharacterized protein</fullName>
    </submittedName>
</protein>